<dbReference type="AlphaFoldDB" id="A0A1R2BBY9"/>
<dbReference type="PROSITE" id="PS51371">
    <property type="entry name" value="CBS"/>
    <property type="match status" value="1"/>
</dbReference>
<dbReference type="SUPFAM" id="SSF54631">
    <property type="entry name" value="CBS-domain pair"/>
    <property type="match status" value="1"/>
</dbReference>
<dbReference type="GO" id="GO:0030026">
    <property type="term" value="P:intracellular manganese ion homeostasis"/>
    <property type="evidence" value="ECO:0007669"/>
    <property type="project" value="TreeGrafter"/>
</dbReference>
<keyword evidence="3 4" id="KW-0472">Membrane</keyword>
<dbReference type="SMART" id="SM00116">
    <property type="entry name" value="CBS"/>
    <property type="match status" value="1"/>
</dbReference>
<proteinExistence type="predicted"/>
<keyword evidence="1" id="KW-0677">Repeat</keyword>
<name>A0A1R2BBY9_9CILI</name>
<organism evidence="8 9">
    <name type="scientific">Stentor coeruleus</name>
    <dbReference type="NCBI Taxonomy" id="5963"/>
    <lineage>
        <taxon>Eukaryota</taxon>
        <taxon>Sar</taxon>
        <taxon>Alveolata</taxon>
        <taxon>Ciliophora</taxon>
        <taxon>Postciliodesmatophora</taxon>
        <taxon>Heterotrichea</taxon>
        <taxon>Heterotrichida</taxon>
        <taxon>Stentoridae</taxon>
        <taxon>Stentor</taxon>
    </lineage>
</organism>
<feature type="transmembrane region" description="Helical" evidence="4">
    <location>
        <begin position="111"/>
        <end position="129"/>
    </location>
</feature>
<dbReference type="PANTHER" id="PTHR12064">
    <property type="entry name" value="METAL TRANSPORTER CNNM"/>
    <property type="match status" value="1"/>
</dbReference>
<dbReference type="PANTHER" id="PTHR12064:SF97">
    <property type="entry name" value="METAL TRANSPORTER CNNM-5"/>
    <property type="match status" value="1"/>
</dbReference>
<evidence type="ECO:0000256" key="3">
    <source>
        <dbReference type="PROSITE-ProRule" id="PRU01193"/>
    </source>
</evidence>
<dbReference type="GO" id="GO:0005737">
    <property type="term" value="C:cytoplasm"/>
    <property type="evidence" value="ECO:0007669"/>
    <property type="project" value="TreeGrafter"/>
</dbReference>
<dbReference type="CDD" id="cd02205">
    <property type="entry name" value="CBS_pair_SF"/>
    <property type="match status" value="1"/>
</dbReference>
<feature type="domain" description="CNNM transmembrane" evidence="7">
    <location>
        <begin position="22"/>
        <end position="202"/>
    </location>
</feature>
<dbReference type="InterPro" id="IPR045095">
    <property type="entry name" value="ACDP"/>
</dbReference>
<dbReference type="EMBL" id="MPUH01000762">
    <property type="protein sequence ID" value="OMJ74276.1"/>
    <property type="molecule type" value="Genomic_DNA"/>
</dbReference>
<keyword evidence="2" id="KW-0129">CBS domain</keyword>
<feature type="transmembrane region" description="Helical" evidence="4">
    <location>
        <begin position="31"/>
        <end position="53"/>
    </location>
</feature>
<gene>
    <name evidence="8" type="ORF">SteCoe_26829</name>
</gene>
<comment type="caution">
    <text evidence="8">The sequence shown here is derived from an EMBL/GenBank/DDBJ whole genome shotgun (WGS) entry which is preliminary data.</text>
</comment>
<keyword evidence="3 4" id="KW-0812">Transmembrane</keyword>
<dbReference type="InterPro" id="IPR046342">
    <property type="entry name" value="CBS_dom_sf"/>
</dbReference>
<dbReference type="InterPro" id="IPR000644">
    <property type="entry name" value="CBS_dom"/>
</dbReference>
<dbReference type="PROSITE" id="PS51846">
    <property type="entry name" value="CNNM"/>
    <property type="match status" value="1"/>
</dbReference>
<dbReference type="Gene3D" id="3.10.580.10">
    <property type="entry name" value="CBS-domain"/>
    <property type="match status" value="1"/>
</dbReference>
<evidence type="ECO:0000256" key="4">
    <source>
        <dbReference type="SAM" id="Phobius"/>
    </source>
</evidence>
<keyword evidence="5" id="KW-0732">Signal</keyword>
<keyword evidence="9" id="KW-1185">Reference proteome</keyword>
<evidence type="ECO:0000259" key="6">
    <source>
        <dbReference type="PROSITE" id="PS51371"/>
    </source>
</evidence>
<evidence type="ECO:0000256" key="1">
    <source>
        <dbReference type="ARBA" id="ARBA00022737"/>
    </source>
</evidence>
<dbReference type="OrthoDB" id="297971at2759"/>
<feature type="transmembrane region" description="Helical" evidence="4">
    <location>
        <begin position="149"/>
        <end position="168"/>
    </location>
</feature>
<evidence type="ECO:0000256" key="2">
    <source>
        <dbReference type="PROSITE-ProRule" id="PRU00703"/>
    </source>
</evidence>
<evidence type="ECO:0000259" key="7">
    <source>
        <dbReference type="PROSITE" id="PS51846"/>
    </source>
</evidence>
<feature type="domain" description="CBS" evidence="6">
    <location>
        <begin position="288"/>
        <end position="345"/>
    </location>
</feature>
<dbReference type="GO" id="GO:0016020">
    <property type="term" value="C:membrane"/>
    <property type="evidence" value="ECO:0007669"/>
    <property type="project" value="UniProtKB-UniRule"/>
</dbReference>
<dbReference type="Pfam" id="PF00571">
    <property type="entry name" value="CBS"/>
    <property type="match status" value="1"/>
</dbReference>
<evidence type="ECO:0000313" key="9">
    <source>
        <dbReference type="Proteomes" id="UP000187209"/>
    </source>
</evidence>
<dbReference type="Pfam" id="PF01595">
    <property type="entry name" value="CNNM"/>
    <property type="match status" value="1"/>
</dbReference>
<dbReference type="InterPro" id="IPR002550">
    <property type="entry name" value="CNNM"/>
</dbReference>
<evidence type="ECO:0000313" key="8">
    <source>
        <dbReference type="EMBL" id="OMJ74276.1"/>
    </source>
</evidence>
<feature type="transmembrane region" description="Helical" evidence="4">
    <location>
        <begin position="84"/>
        <end position="105"/>
    </location>
</feature>
<evidence type="ECO:0008006" key="10">
    <source>
        <dbReference type="Google" id="ProtNLM"/>
    </source>
</evidence>
<accession>A0A1R2BBY9</accession>
<keyword evidence="3 4" id="KW-1133">Transmembrane helix</keyword>
<sequence>MKLTWLSLCLVGSQAIKLQPLPWEDYVIIPVAAVAIAMFAGIMSGLTVGLMAIDELNLKLKLESGTDEEKIYARRILPILKDHHLLLVTLLLANAIALETLPLILDMMVGGVAAVIISVILTLFLAEVIPQAICLGPNQIPIASSLSQFVRFIIFVLWPISYPIARLLDKTIGHGETKIYSDKEMKIFFTMQITNKKLALEPIFESQIGMIHKVIDFKEKSIEEIFTGKEQVFAINAEMELNEENLELVSGKGFSRLPIRDEKGVWIGVFKTRMLLGRGNEKKVSDFSIKSPIFVHFKENIYTVLSLFSQYSCHMAFVVDDNENTIGLITLKDIIKELIKKEKTLHYRTSITETEVDVNEKKTEGFFRKIFNNIRRKNHVNKDLIEEFQLAEKDSLKVPLY</sequence>
<feature type="signal peptide" evidence="5">
    <location>
        <begin position="1"/>
        <end position="15"/>
    </location>
</feature>
<protein>
    <recommendedName>
        <fullName evidence="10">CNNM transmembrane domain-containing protein</fullName>
    </recommendedName>
</protein>
<reference evidence="8 9" key="1">
    <citation type="submission" date="2016-11" db="EMBL/GenBank/DDBJ databases">
        <title>The macronuclear genome of Stentor coeruleus: a giant cell with tiny introns.</title>
        <authorList>
            <person name="Slabodnick M."/>
            <person name="Ruby J.G."/>
            <person name="Reiff S.B."/>
            <person name="Swart E.C."/>
            <person name="Gosai S."/>
            <person name="Prabakaran S."/>
            <person name="Witkowska E."/>
            <person name="Larue G.E."/>
            <person name="Fisher S."/>
            <person name="Freeman R.M."/>
            <person name="Gunawardena J."/>
            <person name="Chu W."/>
            <person name="Stover N.A."/>
            <person name="Gregory B.D."/>
            <person name="Nowacki M."/>
            <person name="Derisi J."/>
            <person name="Roy S.W."/>
            <person name="Marshall W.F."/>
            <person name="Sood P."/>
        </authorList>
    </citation>
    <scope>NUCLEOTIDE SEQUENCE [LARGE SCALE GENOMIC DNA]</scope>
    <source>
        <strain evidence="8">WM001</strain>
    </source>
</reference>
<dbReference type="GO" id="GO:0010960">
    <property type="term" value="P:magnesium ion homeostasis"/>
    <property type="evidence" value="ECO:0007669"/>
    <property type="project" value="InterPro"/>
</dbReference>
<evidence type="ECO:0000256" key="5">
    <source>
        <dbReference type="SAM" id="SignalP"/>
    </source>
</evidence>
<feature type="chain" id="PRO_5013340100" description="CNNM transmembrane domain-containing protein" evidence="5">
    <location>
        <begin position="16"/>
        <end position="401"/>
    </location>
</feature>
<dbReference type="Proteomes" id="UP000187209">
    <property type="component" value="Unassembled WGS sequence"/>
</dbReference>